<protein>
    <submittedName>
        <fullName evidence="3">Uncharacterized protein</fullName>
    </submittedName>
</protein>
<evidence type="ECO:0000256" key="2">
    <source>
        <dbReference type="SAM" id="Phobius"/>
    </source>
</evidence>
<feature type="compositionally biased region" description="Basic residues" evidence="1">
    <location>
        <begin position="137"/>
        <end position="146"/>
    </location>
</feature>
<feature type="compositionally biased region" description="Gly residues" evidence="1">
    <location>
        <begin position="94"/>
        <end position="104"/>
    </location>
</feature>
<reference evidence="4" key="2">
    <citation type="journal article" date="2008" name="Nucleic Acids Res.">
        <title>The rice annotation project database (RAP-DB): 2008 update.</title>
        <authorList>
            <consortium name="The rice annotation project (RAP)"/>
        </authorList>
    </citation>
    <scope>GENOME REANNOTATION</scope>
    <source>
        <strain evidence="4">cv. Nipponbare</strain>
    </source>
</reference>
<feature type="region of interest" description="Disordered" evidence="1">
    <location>
        <begin position="122"/>
        <end position="156"/>
    </location>
</feature>
<evidence type="ECO:0000313" key="4">
    <source>
        <dbReference type="Proteomes" id="UP000000763"/>
    </source>
</evidence>
<reference evidence="4" key="1">
    <citation type="journal article" date="2005" name="Nature">
        <title>The map-based sequence of the rice genome.</title>
        <authorList>
            <consortium name="International rice genome sequencing project (IRGSP)"/>
            <person name="Matsumoto T."/>
            <person name="Wu J."/>
            <person name="Kanamori H."/>
            <person name="Katayose Y."/>
            <person name="Fujisawa M."/>
            <person name="Namiki N."/>
            <person name="Mizuno H."/>
            <person name="Yamamoto K."/>
            <person name="Antonio B.A."/>
            <person name="Baba T."/>
            <person name="Sakata K."/>
            <person name="Nagamura Y."/>
            <person name="Aoki H."/>
            <person name="Arikawa K."/>
            <person name="Arita K."/>
            <person name="Bito T."/>
            <person name="Chiden Y."/>
            <person name="Fujitsuka N."/>
            <person name="Fukunaka R."/>
            <person name="Hamada M."/>
            <person name="Harada C."/>
            <person name="Hayashi A."/>
            <person name="Hijishita S."/>
            <person name="Honda M."/>
            <person name="Hosokawa S."/>
            <person name="Ichikawa Y."/>
            <person name="Idonuma A."/>
            <person name="Iijima M."/>
            <person name="Ikeda M."/>
            <person name="Ikeno M."/>
            <person name="Ito K."/>
            <person name="Ito S."/>
            <person name="Ito T."/>
            <person name="Ito Y."/>
            <person name="Ito Y."/>
            <person name="Iwabuchi A."/>
            <person name="Kamiya K."/>
            <person name="Karasawa W."/>
            <person name="Kurita K."/>
            <person name="Katagiri S."/>
            <person name="Kikuta A."/>
            <person name="Kobayashi H."/>
            <person name="Kobayashi N."/>
            <person name="Machita K."/>
            <person name="Maehara T."/>
            <person name="Masukawa M."/>
            <person name="Mizubayashi T."/>
            <person name="Mukai Y."/>
            <person name="Nagasaki H."/>
            <person name="Nagata Y."/>
            <person name="Naito S."/>
            <person name="Nakashima M."/>
            <person name="Nakama Y."/>
            <person name="Nakamichi Y."/>
            <person name="Nakamura M."/>
            <person name="Meguro A."/>
            <person name="Negishi M."/>
            <person name="Ohta I."/>
            <person name="Ohta T."/>
            <person name="Okamoto M."/>
            <person name="Ono N."/>
            <person name="Saji S."/>
            <person name="Sakaguchi M."/>
            <person name="Sakai K."/>
            <person name="Shibata M."/>
            <person name="Shimokawa T."/>
            <person name="Song J."/>
            <person name="Takazaki Y."/>
            <person name="Terasawa K."/>
            <person name="Tsugane M."/>
            <person name="Tsuji K."/>
            <person name="Ueda S."/>
            <person name="Waki K."/>
            <person name="Yamagata H."/>
            <person name="Yamamoto M."/>
            <person name="Yamamoto S."/>
            <person name="Yamane H."/>
            <person name="Yoshiki S."/>
            <person name="Yoshihara R."/>
            <person name="Yukawa K."/>
            <person name="Zhong H."/>
            <person name="Yano M."/>
            <person name="Yuan Q."/>
            <person name="Ouyang S."/>
            <person name="Liu J."/>
            <person name="Jones K.M."/>
            <person name="Gansberger K."/>
            <person name="Moffat K."/>
            <person name="Hill J."/>
            <person name="Bera J."/>
            <person name="Fadrosh D."/>
            <person name="Jin S."/>
            <person name="Johri S."/>
            <person name="Kim M."/>
            <person name="Overton L."/>
            <person name="Reardon M."/>
            <person name="Tsitrin T."/>
            <person name="Vuong H."/>
            <person name="Weaver B."/>
            <person name="Ciecko A."/>
            <person name="Tallon L."/>
            <person name="Jackson J."/>
            <person name="Pai G."/>
            <person name="Aken S.V."/>
            <person name="Utterback T."/>
            <person name="Reidmuller S."/>
            <person name="Feldblyum T."/>
            <person name="Hsiao J."/>
            <person name="Zismann V."/>
            <person name="Iobst S."/>
            <person name="de Vazeille A.R."/>
            <person name="Buell C.R."/>
            <person name="Ying K."/>
            <person name="Li Y."/>
            <person name="Lu T."/>
            <person name="Huang Y."/>
            <person name="Zhao Q."/>
            <person name="Feng Q."/>
            <person name="Zhang L."/>
            <person name="Zhu J."/>
            <person name="Weng Q."/>
            <person name="Mu J."/>
            <person name="Lu Y."/>
            <person name="Fan D."/>
            <person name="Liu Y."/>
            <person name="Guan J."/>
            <person name="Zhang Y."/>
            <person name="Yu S."/>
            <person name="Liu X."/>
            <person name="Zhang Y."/>
            <person name="Hong G."/>
            <person name="Han B."/>
            <person name="Choisne N."/>
            <person name="Demange N."/>
            <person name="Orjeda G."/>
            <person name="Samain S."/>
            <person name="Cattolico L."/>
            <person name="Pelletier E."/>
            <person name="Couloux A."/>
            <person name="Segurens B."/>
            <person name="Wincker P."/>
            <person name="D'Hont A."/>
            <person name="Scarpelli C."/>
            <person name="Weissenbach J."/>
            <person name="Salanoubat M."/>
            <person name="Quetier F."/>
            <person name="Yu Y."/>
            <person name="Kim H.R."/>
            <person name="Rambo T."/>
            <person name="Currie J."/>
            <person name="Collura K."/>
            <person name="Luo M."/>
            <person name="Yang T."/>
            <person name="Ammiraju J.S.S."/>
            <person name="Engler F."/>
            <person name="Soderlund C."/>
            <person name="Wing R.A."/>
            <person name="Palmer L.E."/>
            <person name="de la Bastide M."/>
            <person name="Spiegel L."/>
            <person name="Nascimento L."/>
            <person name="Zutavern T."/>
            <person name="O'Shaughnessy A."/>
            <person name="Dike S."/>
            <person name="Dedhia N."/>
            <person name="Preston R."/>
            <person name="Balija V."/>
            <person name="McCombie W.R."/>
            <person name="Chow T."/>
            <person name="Chen H."/>
            <person name="Chung M."/>
            <person name="Chen C."/>
            <person name="Shaw J."/>
            <person name="Wu H."/>
            <person name="Hsiao K."/>
            <person name="Chao Y."/>
            <person name="Chu M."/>
            <person name="Cheng C."/>
            <person name="Hour A."/>
            <person name="Lee P."/>
            <person name="Lin S."/>
            <person name="Lin Y."/>
            <person name="Liou J."/>
            <person name="Liu S."/>
            <person name="Hsing Y."/>
            <person name="Raghuvanshi S."/>
            <person name="Mohanty A."/>
            <person name="Bharti A.K."/>
            <person name="Gaur A."/>
            <person name="Gupta V."/>
            <person name="Kumar D."/>
            <person name="Ravi V."/>
            <person name="Vij S."/>
            <person name="Kapur A."/>
            <person name="Khurana P."/>
            <person name="Khurana P."/>
            <person name="Khurana J.P."/>
            <person name="Tyagi A.K."/>
            <person name="Gaikwad K."/>
            <person name="Singh A."/>
            <person name="Dalal V."/>
            <person name="Srivastava S."/>
            <person name="Dixit A."/>
            <person name="Pal A.K."/>
            <person name="Ghazi I.A."/>
            <person name="Yadav M."/>
            <person name="Pandit A."/>
            <person name="Bhargava A."/>
            <person name="Sureshbabu K."/>
            <person name="Batra K."/>
            <person name="Sharma T.R."/>
            <person name="Mohapatra T."/>
            <person name="Singh N.K."/>
            <person name="Messing J."/>
            <person name="Nelson A.B."/>
            <person name="Fuks G."/>
            <person name="Kavchok S."/>
            <person name="Keizer G."/>
            <person name="Linton E."/>
            <person name="Llaca V."/>
            <person name="Song R."/>
            <person name="Tanyolac B."/>
            <person name="Young S."/>
            <person name="Ho-Il K."/>
            <person name="Hahn J.H."/>
            <person name="Sangsakoo G."/>
            <person name="Vanavichit A."/>
            <person name="de Mattos Luiz.A.T."/>
            <person name="Zimmer P.D."/>
            <person name="Malone G."/>
            <person name="Dellagostin O."/>
            <person name="de Oliveira A.C."/>
            <person name="Bevan M."/>
            <person name="Bancroft I."/>
            <person name="Minx P."/>
            <person name="Cordum H."/>
            <person name="Wilson R."/>
            <person name="Cheng Z."/>
            <person name="Jin W."/>
            <person name="Jiang J."/>
            <person name="Leong S.A."/>
            <person name="Iwama H."/>
            <person name="Gojobori T."/>
            <person name="Itoh T."/>
            <person name="Niimura Y."/>
            <person name="Fujii Y."/>
            <person name="Habara T."/>
            <person name="Sakai H."/>
            <person name="Sato Y."/>
            <person name="Wilson G."/>
            <person name="Kumar K."/>
            <person name="McCouch S."/>
            <person name="Juretic N."/>
            <person name="Hoen D."/>
            <person name="Wright S."/>
            <person name="Bruskiewich R."/>
            <person name="Bureau T."/>
            <person name="Miyao A."/>
            <person name="Hirochika H."/>
            <person name="Nishikawa T."/>
            <person name="Kadowaki K."/>
            <person name="Sugiura M."/>
            <person name="Burr B."/>
            <person name="Sasaki T."/>
        </authorList>
    </citation>
    <scope>NUCLEOTIDE SEQUENCE [LARGE SCALE GENOMIC DNA]</scope>
    <source>
        <strain evidence="4">cv. Nipponbare</strain>
    </source>
</reference>
<keyword evidence="2" id="KW-1133">Transmembrane helix</keyword>
<name>Q8S713_ORYSJ</name>
<keyword evidence="2" id="KW-0812">Transmembrane</keyword>
<dbReference type="AlphaFoldDB" id="Q8S713"/>
<dbReference type="Proteomes" id="UP000000763">
    <property type="component" value="Chromosome 10"/>
</dbReference>
<feature type="region of interest" description="Disordered" evidence="1">
    <location>
        <begin position="80"/>
        <end position="107"/>
    </location>
</feature>
<feature type="compositionally biased region" description="Gly residues" evidence="1">
    <location>
        <begin position="126"/>
        <end position="136"/>
    </location>
</feature>
<accession>Q8S713</accession>
<keyword evidence="2" id="KW-0472">Membrane</keyword>
<dbReference type="EMBL" id="AC091680">
    <property type="protein sequence ID" value="AAM12317.1"/>
    <property type="molecule type" value="Genomic_DNA"/>
</dbReference>
<gene>
    <name evidence="3" type="primary">OSJNBa0034L04.16</name>
</gene>
<evidence type="ECO:0000256" key="1">
    <source>
        <dbReference type="SAM" id="MobiDB-lite"/>
    </source>
</evidence>
<sequence>MGYFFSPPSNSPNSLKVLDRIFCACVLVWPAVVVQMMEILAGRRRLGWGERITAALVGADVAAGDGRRAGEEWRRRRWWGPAARQATATSPARSGGGGVGGGWRRGGRRPLLRRGVGTAALVGRRNNGGSGAGGGRWRGRRRPLRRRGVEAAAAAK</sequence>
<feature type="transmembrane region" description="Helical" evidence="2">
    <location>
        <begin position="20"/>
        <end position="41"/>
    </location>
</feature>
<organism evidence="3 4">
    <name type="scientific">Oryza sativa subsp. japonica</name>
    <name type="common">Rice</name>
    <dbReference type="NCBI Taxonomy" id="39947"/>
    <lineage>
        <taxon>Eukaryota</taxon>
        <taxon>Viridiplantae</taxon>
        <taxon>Streptophyta</taxon>
        <taxon>Embryophyta</taxon>
        <taxon>Tracheophyta</taxon>
        <taxon>Spermatophyta</taxon>
        <taxon>Magnoliopsida</taxon>
        <taxon>Liliopsida</taxon>
        <taxon>Poales</taxon>
        <taxon>Poaceae</taxon>
        <taxon>BOP clade</taxon>
        <taxon>Oryzoideae</taxon>
        <taxon>Oryzeae</taxon>
        <taxon>Oryzinae</taxon>
        <taxon>Oryza</taxon>
        <taxon>Oryza sativa</taxon>
    </lineage>
</organism>
<evidence type="ECO:0000313" key="3">
    <source>
        <dbReference type="EMBL" id="AAM12317.1"/>
    </source>
</evidence>
<proteinExistence type="predicted"/>